<reference evidence="1 2" key="1">
    <citation type="submission" date="2018-08" db="EMBL/GenBank/DDBJ databases">
        <title>Bacillus phenotypic plasticity.</title>
        <authorList>
            <person name="Hurtado E."/>
        </authorList>
    </citation>
    <scope>NUCLEOTIDE SEQUENCE [LARGE SCALE GENOMIC DNA]</scope>
    <source>
        <strain evidence="1 2">427</strain>
    </source>
</reference>
<dbReference type="InterPro" id="IPR013324">
    <property type="entry name" value="RNA_pol_sigma_r3/r4-like"/>
</dbReference>
<proteinExistence type="predicted"/>
<dbReference type="AlphaFoldDB" id="A0A5M8RRU7"/>
<dbReference type="NCBIfam" id="TIGR01637">
    <property type="entry name" value="phage_arpU"/>
    <property type="match status" value="1"/>
</dbReference>
<dbReference type="SUPFAM" id="SSF88659">
    <property type="entry name" value="Sigma3 and sigma4 domains of RNA polymerase sigma factors"/>
    <property type="match status" value="1"/>
</dbReference>
<protein>
    <submittedName>
        <fullName evidence="1">ArpU family transcriptional regulator</fullName>
    </submittedName>
</protein>
<organism evidence="1 2">
    <name type="scientific">Bacillus swezeyi</name>
    <dbReference type="NCBI Taxonomy" id="1925020"/>
    <lineage>
        <taxon>Bacteria</taxon>
        <taxon>Bacillati</taxon>
        <taxon>Bacillota</taxon>
        <taxon>Bacilli</taxon>
        <taxon>Bacillales</taxon>
        <taxon>Bacillaceae</taxon>
        <taxon>Bacillus</taxon>
    </lineage>
</organism>
<comment type="caution">
    <text evidence="1">The sequence shown here is derived from an EMBL/GenBank/DDBJ whole genome shotgun (WGS) entry which is preliminary data.</text>
</comment>
<dbReference type="EMBL" id="QSND01000002">
    <property type="protein sequence ID" value="KAA6451307.1"/>
    <property type="molecule type" value="Genomic_DNA"/>
</dbReference>
<name>A0A5M8RRU7_9BACI</name>
<gene>
    <name evidence="1" type="ORF">DX927_11060</name>
</gene>
<dbReference type="InterPro" id="IPR006524">
    <property type="entry name" value="ArpU-like"/>
</dbReference>
<evidence type="ECO:0000313" key="1">
    <source>
        <dbReference type="EMBL" id="KAA6451307.1"/>
    </source>
</evidence>
<dbReference type="RefSeq" id="WP_003186624.1">
    <property type="nucleotide sequence ID" value="NZ_QSND01000002.1"/>
</dbReference>
<accession>A0A5M8RRU7</accession>
<sequence length="151" mass="17584">MLLKEPTKKQEDKIIKSVLREFKKYHRCLLVLEENQLPKITASYTFNESSTVNNQFHSSTESTAIANIEAQEFITSLLKRIDRLKPRYRKIIYEYYIKTDEPNVIEISNMLHVTESHFHRLKRNALITLGYALGYATEEIDSDSNSGNEAL</sequence>
<evidence type="ECO:0000313" key="2">
    <source>
        <dbReference type="Proteomes" id="UP000324326"/>
    </source>
</evidence>
<dbReference type="Gene3D" id="1.20.140.160">
    <property type="match status" value="1"/>
</dbReference>
<dbReference type="Proteomes" id="UP000324326">
    <property type="component" value="Unassembled WGS sequence"/>
</dbReference>